<dbReference type="InterPro" id="IPR027417">
    <property type="entry name" value="P-loop_NTPase"/>
</dbReference>
<dbReference type="RefSeq" id="WP_130431550.1">
    <property type="nucleotide sequence ID" value="NZ_SHKP01000005.1"/>
</dbReference>
<evidence type="ECO:0000313" key="7">
    <source>
        <dbReference type="EMBL" id="RZU01139.1"/>
    </source>
</evidence>
<evidence type="ECO:0000313" key="8">
    <source>
        <dbReference type="Proteomes" id="UP000293671"/>
    </source>
</evidence>
<dbReference type="InterPro" id="IPR003439">
    <property type="entry name" value="ABC_transporter-like_ATP-bd"/>
</dbReference>
<comment type="caution">
    <text evidence="7">The sequence shown here is derived from an EMBL/GenBank/DDBJ whole genome shotgun (WGS) entry which is preliminary data.</text>
</comment>
<keyword evidence="3" id="KW-0472">Membrane</keyword>
<dbReference type="PANTHER" id="PTHR42788">
    <property type="entry name" value="TAURINE IMPORT ATP-BINDING PROTEIN-RELATED"/>
    <property type="match status" value="1"/>
</dbReference>
<keyword evidence="8" id="KW-1185">Reference proteome</keyword>
<accession>A0A4Q7VXM5</accession>
<dbReference type="EMBL" id="SHKP01000005">
    <property type="protein sequence ID" value="RZU01139.1"/>
    <property type="molecule type" value="Genomic_DNA"/>
</dbReference>
<keyword evidence="4" id="KW-0547">Nucleotide-binding</keyword>
<name>A0A4Q7VXM5_9BURK</name>
<dbReference type="PROSITE" id="PS50893">
    <property type="entry name" value="ABC_TRANSPORTER_2"/>
    <property type="match status" value="1"/>
</dbReference>
<sequence>MTPPLLALHQVDKRFAGGTLALQGLDLAIARGSFTSLLGSSGCGKSTLLRLLAGLETPTAGRVERADDAVGNTGFVFQQPTLMPWARVAANVALPLQLQRRRQAEIDTAVAPALAAVGLQDFGNAFPRELSGGMQMRASIARALITRPALLLLDEPFAALDEITRFRLNEDLLALWQRDAFTAVFVTHSVAEAVFLSQRIVVMAPRPGRVSEIIGLDAPYPRHAAFRATPAFAEACIRVSQALLRASDG</sequence>
<dbReference type="GO" id="GO:0016887">
    <property type="term" value="F:ATP hydrolysis activity"/>
    <property type="evidence" value="ECO:0007669"/>
    <property type="project" value="InterPro"/>
</dbReference>
<feature type="domain" description="ABC transporter" evidence="6">
    <location>
        <begin position="6"/>
        <end position="226"/>
    </location>
</feature>
<dbReference type="InterPro" id="IPR017871">
    <property type="entry name" value="ABC_transporter-like_CS"/>
</dbReference>
<dbReference type="GO" id="GO:0005524">
    <property type="term" value="F:ATP binding"/>
    <property type="evidence" value="ECO:0007669"/>
    <property type="project" value="UniProtKB-KW"/>
</dbReference>
<dbReference type="AlphaFoldDB" id="A0A4Q7VXM5"/>
<evidence type="ECO:0000259" key="6">
    <source>
        <dbReference type="PROSITE" id="PS50893"/>
    </source>
</evidence>
<gene>
    <name evidence="7" type="ORF">EV670_1854</name>
</gene>
<comment type="similarity">
    <text evidence="1">Belongs to the ABC transporter superfamily.</text>
</comment>
<evidence type="ECO:0000256" key="5">
    <source>
        <dbReference type="ARBA" id="ARBA00022840"/>
    </source>
</evidence>
<proteinExistence type="inferred from homology"/>
<evidence type="ECO:0000256" key="2">
    <source>
        <dbReference type="ARBA" id="ARBA00022448"/>
    </source>
</evidence>
<dbReference type="InterPro" id="IPR003593">
    <property type="entry name" value="AAA+_ATPase"/>
</dbReference>
<protein>
    <submittedName>
        <fullName evidence="7">NitT/TauT family transport system ATP-binding protein</fullName>
    </submittedName>
</protein>
<dbReference type="PROSITE" id="PS00211">
    <property type="entry name" value="ABC_TRANSPORTER_1"/>
    <property type="match status" value="1"/>
</dbReference>
<dbReference type="Gene3D" id="3.40.50.300">
    <property type="entry name" value="P-loop containing nucleotide triphosphate hydrolases"/>
    <property type="match status" value="1"/>
</dbReference>
<dbReference type="InterPro" id="IPR050166">
    <property type="entry name" value="ABC_transporter_ATP-bind"/>
</dbReference>
<keyword evidence="5 7" id="KW-0067">ATP-binding</keyword>
<dbReference type="CDD" id="cd03293">
    <property type="entry name" value="ABC_NrtD_SsuB_transporters"/>
    <property type="match status" value="1"/>
</dbReference>
<dbReference type="SUPFAM" id="SSF52540">
    <property type="entry name" value="P-loop containing nucleoside triphosphate hydrolases"/>
    <property type="match status" value="1"/>
</dbReference>
<dbReference type="SMART" id="SM00382">
    <property type="entry name" value="AAA"/>
    <property type="match status" value="1"/>
</dbReference>
<keyword evidence="2" id="KW-0813">Transport</keyword>
<dbReference type="PANTHER" id="PTHR42788:SF19">
    <property type="entry name" value="ALIPHATIC SULFONATES IMPORT ATP-BINDING PROTEIN SSUB 2"/>
    <property type="match status" value="1"/>
</dbReference>
<evidence type="ECO:0000256" key="3">
    <source>
        <dbReference type="ARBA" id="ARBA00022475"/>
    </source>
</evidence>
<dbReference type="OrthoDB" id="8683598at2"/>
<reference evidence="7 8" key="1">
    <citation type="submission" date="2019-02" db="EMBL/GenBank/DDBJ databases">
        <title>Genomic Encyclopedia of Type Strains, Phase IV (KMG-IV): sequencing the most valuable type-strain genomes for metagenomic binning, comparative biology and taxonomic classification.</title>
        <authorList>
            <person name="Goeker M."/>
        </authorList>
    </citation>
    <scope>NUCLEOTIDE SEQUENCE [LARGE SCALE GENOMIC DNA]</scope>
    <source>
        <strain evidence="7 8">DSM 19570</strain>
    </source>
</reference>
<evidence type="ECO:0000256" key="1">
    <source>
        <dbReference type="ARBA" id="ARBA00005417"/>
    </source>
</evidence>
<dbReference type="Pfam" id="PF00005">
    <property type="entry name" value="ABC_tran"/>
    <property type="match status" value="1"/>
</dbReference>
<evidence type="ECO:0000256" key="4">
    <source>
        <dbReference type="ARBA" id="ARBA00022741"/>
    </source>
</evidence>
<keyword evidence="3" id="KW-1003">Cell membrane</keyword>
<dbReference type="Proteomes" id="UP000293671">
    <property type="component" value="Unassembled WGS sequence"/>
</dbReference>
<organism evidence="7 8">
    <name type="scientific">Rivibacter subsaxonicus</name>
    <dbReference type="NCBI Taxonomy" id="457575"/>
    <lineage>
        <taxon>Bacteria</taxon>
        <taxon>Pseudomonadati</taxon>
        <taxon>Pseudomonadota</taxon>
        <taxon>Betaproteobacteria</taxon>
        <taxon>Burkholderiales</taxon>
        <taxon>Rivibacter</taxon>
    </lineage>
</organism>